<dbReference type="InterPro" id="IPR007813">
    <property type="entry name" value="PilN"/>
</dbReference>
<dbReference type="RefSeq" id="WP_327599724.1">
    <property type="nucleotide sequence ID" value="NZ_JAYXHS010000002.1"/>
</dbReference>
<evidence type="ECO:0000313" key="2">
    <source>
        <dbReference type="EMBL" id="MEC5386765.1"/>
    </source>
</evidence>
<organism evidence="2 3">
    <name type="scientific">Uliginosibacterium silvisoli</name>
    <dbReference type="NCBI Taxonomy" id="3114758"/>
    <lineage>
        <taxon>Bacteria</taxon>
        <taxon>Pseudomonadati</taxon>
        <taxon>Pseudomonadota</taxon>
        <taxon>Betaproteobacteria</taxon>
        <taxon>Rhodocyclales</taxon>
        <taxon>Zoogloeaceae</taxon>
        <taxon>Uliginosibacterium</taxon>
    </lineage>
</organism>
<accession>A0ABU6K6A0</accession>
<dbReference type="Pfam" id="PF05137">
    <property type="entry name" value="PilN"/>
    <property type="match status" value="1"/>
</dbReference>
<comment type="caution">
    <text evidence="2">The sequence shown here is derived from an EMBL/GenBank/DDBJ whole genome shotgun (WGS) entry which is preliminary data.</text>
</comment>
<dbReference type="Proteomes" id="UP001331561">
    <property type="component" value="Unassembled WGS sequence"/>
</dbReference>
<feature type="coiled-coil region" evidence="1">
    <location>
        <begin position="44"/>
        <end position="74"/>
    </location>
</feature>
<sequence length="184" mass="20559">MKLFNPAPPAFTLDFVAQRQRPSLLGWLLLLAAVLASAAVVLEYFDVQERLDEAQQQLARAQRLEERANGLQRARKQERVPEADLRRAAQIAARLQEPWPQLVPQLEAAGNEDIALLSLDADAGKAQINLAGEARSLEAVFDYAKRIGKQPGFASVQVQNYEFHKVGSQDLVQFKLSARWRSEA</sequence>
<reference evidence="2 3" key="1">
    <citation type="submission" date="2024-01" db="EMBL/GenBank/DDBJ databases">
        <title>Uliginosibacterium soil sp. nov.</title>
        <authorList>
            <person name="Lv Y."/>
        </authorList>
    </citation>
    <scope>NUCLEOTIDE SEQUENCE [LARGE SCALE GENOMIC DNA]</scope>
    <source>
        <strain evidence="2 3">H3</strain>
    </source>
</reference>
<evidence type="ECO:0000313" key="3">
    <source>
        <dbReference type="Proteomes" id="UP001331561"/>
    </source>
</evidence>
<keyword evidence="1" id="KW-0175">Coiled coil</keyword>
<protein>
    <submittedName>
        <fullName evidence="2">PilN domain-containing protein</fullName>
    </submittedName>
</protein>
<gene>
    <name evidence="2" type="ORF">VVD49_13605</name>
</gene>
<proteinExistence type="predicted"/>
<name>A0ABU6K6A0_9RHOO</name>
<evidence type="ECO:0000256" key="1">
    <source>
        <dbReference type="SAM" id="Coils"/>
    </source>
</evidence>
<keyword evidence="3" id="KW-1185">Reference proteome</keyword>
<dbReference type="EMBL" id="JAYXHS010000002">
    <property type="protein sequence ID" value="MEC5386765.1"/>
    <property type="molecule type" value="Genomic_DNA"/>
</dbReference>